<evidence type="ECO:0000259" key="2">
    <source>
        <dbReference type="SMART" id="SM00822"/>
    </source>
</evidence>
<dbReference type="InterPro" id="IPR057326">
    <property type="entry name" value="KR_dom"/>
</dbReference>
<proteinExistence type="inferred from homology"/>
<dbReference type="PANTHER" id="PTHR43313">
    <property type="entry name" value="SHORT-CHAIN DEHYDROGENASE/REDUCTASE FAMILY 9C"/>
    <property type="match status" value="1"/>
</dbReference>
<protein>
    <submittedName>
        <fullName evidence="3">Short chain dehydrogenase/reductase family oxidoreductase</fullName>
    </submittedName>
</protein>
<evidence type="ECO:0000313" key="3">
    <source>
        <dbReference type="EMBL" id="KDA03362.1"/>
    </source>
</evidence>
<dbReference type="PATRIC" id="fig|1280953.3.peg.1159"/>
<evidence type="ECO:0000313" key="4">
    <source>
        <dbReference type="Proteomes" id="UP000024942"/>
    </source>
</evidence>
<dbReference type="InterPro" id="IPR020904">
    <property type="entry name" value="Sc_DH/Rdtase_CS"/>
</dbReference>
<dbReference type="InterPro" id="IPR002347">
    <property type="entry name" value="SDR_fam"/>
</dbReference>
<dbReference type="STRING" id="1280953.HOC_05753"/>
<comment type="similarity">
    <text evidence="1">Belongs to the short-chain dehydrogenases/reductases (SDR) family.</text>
</comment>
<dbReference type="SMART" id="SM00822">
    <property type="entry name" value="PKS_KR"/>
    <property type="match status" value="1"/>
</dbReference>
<name>A0A059G952_9PROT</name>
<dbReference type="RefSeq" id="WP_035536643.1">
    <property type="nucleotide sequence ID" value="NZ_ARYL01000006.1"/>
</dbReference>
<dbReference type="PROSITE" id="PS00061">
    <property type="entry name" value="ADH_SHORT"/>
    <property type="match status" value="1"/>
</dbReference>
<sequence length="294" mass="31248">MTQDTTPNSPRTVVVTGASTGIGAATARHLAQHGWRVFAGVRKESDGEALKAGSTGDLRPLIIDVTKPESVDAAVKTVSDSLGGTRLGGLVNNAGIAKIGPLALQPMDEFEAHFEVNVFGLMRTSQAFIPLLGSDPDRKGRPGRIVNITSVGGRLAAPFLGAYAATKHAVEALTDSLRRELMIYGIDAIAIGPGSVKTPIWDKAEEANTDQPYANSDWAGPLKKFEEVMLGGGRTGLEPVEIGQIVQTALEDSSPKARYAPVPNKLTNWTIPTRLPKRMLDGIFAKRFGISKPD</sequence>
<dbReference type="GO" id="GO:0008202">
    <property type="term" value="P:steroid metabolic process"/>
    <property type="evidence" value="ECO:0007669"/>
    <property type="project" value="TreeGrafter"/>
</dbReference>
<reference evidence="3 4" key="1">
    <citation type="journal article" date="2014" name="Antonie Van Leeuwenhoek">
        <title>Hyphomonas beringensis sp. nov. and Hyphomonas chukchiensis sp. nov., isolated from surface seawater of the Bering Sea and Chukchi Sea.</title>
        <authorList>
            <person name="Li C."/>
            <person name="Lai Q."/>
            <person name="Li G."/>
            <person name="Dong C."/>
            <person name="Wang J."/>
            <person name="Liao Y."/>
            <person name="Shao Z."/>
        </authorList>
    </citation>
    <scope>NUCLEOTIDE SEQUENCE [LARGE SCALE GENOMIC DNA]</scope>
    <source>
        <strain evidence="3 4">SCH89</strain>
    </source>
</reference>
<dbReference type="SUPFAM" id="SSF51735">
    <property type="entry name" value="NAD(P)-binding Rossmann-fold domains"/>
    <property type="match status" value="1"/>
</dbReference>
<feature type="domain" description="Ketoreductase" evidence="2">
    <location>
        <begin position="11"/>
        <end position="194"/>
    </location>
</feature>
<dbReference type="AlphaFoldDB" id="A0A059G952"/>
<organism evidence="3 4">
    <name type="scientific">Hyphomonas oceanitis SCH89</name>
    <dbReference type="NCBI Taxonomy" id="1280953"/>
    <lineage>
        <taxon>Bacteria</taxon>
        <taxon>Pseudomonadati</taxon>
        <taxon>Pseudomonadota</taxon>
        <taxon>Alphaproteobacteria</taxon>
        <taxon>Hyphomonadales</taxon>
        <taxon>Hyphomonadaceae</taxon>
        <taxon>Hyphomonas</taxon>
    </lineage>
</organism>
<dbReference type="PRINTS" id="PR00081">
    <property type="entry name" value="GDHRDH"/>
</dbReference>
<comment type="caution">
    <text evidence="3">The sequence shown here is derived from an EMBL/GenBank/DDBJ whole genome shotgun (WGS) entry which is preliminary data.</text>
</comment>
<dbReference type="PRINTS" id="PR00080">
    <property type="entry name" value="SDRFAMILY"/>
</dbReference>
<dbReference type="Proteomes" id="UP000024942">
    <property type="component" value="Unassembled WGS sequence"/>
</dbReference>
<dbReference type="OrthoDB" id="9793825at2"/>
<evidence type="ECO:0000256" key="1">
    <source>
        <dbReference type="RuleBase" id="RU000363"/>
    </source>
</evidence>
<gene>
    <name evidence="3" type="ORF">HOC_05753</name>
</gene>
<dbReference type="GO" id="GO:0016491">
    <property type="term" value="F:oxidoreductase activity"/>
    <property type="evidence" value="ECO:0007669"/>
    <property type="project" value="TreeGrafter"/>
</dbReference>
<dbReference type="CDD" id="cd05374">
    <property type="entry name" value="17beta-HSD-like_SDR_c"/>
    <property type="match status" value="1"/>
</dbReference>
<dbReference type="eggNOG" id="COG1028">
    <property type="taxonomic scope" value="Bacteria"/>
</dbReference>
<dbReference type="InterPro" id="IPR036291">
    <property type="entry name" value="NAD(P)-bd_dom_sf"/>
</dbReference>
<keyword evidence="4" id="KW-1185">Reference proteome</keyword>
<dbReference type="Pfam" id="PF00106">
    <property type="entry name" value="adh_short"/>
    <property type="match status" value="1"/>
</dbReference>
<dbReference type="Gene3D" id="3.40.50.720">
    <property type="entry name" value="NAD(P)-binding Rossmann-like Domain"/>
    <property type="match status" value="1"/>
</dbReference>
<dbReference type="PANTHER" id="PTHR43313:SF1">
    <property type="entry name" value="3BETA-HYDROXYSTEROID DEHYDROGENASE DHS-16"/>
    <property type="match status" value="1"/>
</dbReference>
<accession>A0A059G952</accession>
<dbReference type="EMBL" id="ARYL01000006">
    <property type="protein sequence ID" value="KDA03362.1"/>
    <property type="molecule type" value="Genomic_DNA"/>
</dbReference>